<comment type="caution">
    <text evidence="2">The sequence shown here is derived from an EMBL/GenBank/DDBJ whole genome shotgun (WGS) entry which is preliminary data.</text>
</comment>
<dbReference type="PROSITE" id="PS51257">
    <property type="entry name" value="PROKAR_LIPOPROTEIN"/>
    <property type="match status" value="1"/>
</dbReference>
<dbReference type="Gene3D" id="2.40.50.120">
    <property type="match status" value="1"/>
</dbReference>
<reference evidence="2 3" key="1">
    <citation type="submission" date="2024-09" db="EMBL/GenBank/DDBJ databases">
        <authorList>
            <person name="Sun Q."/>
            <person name="Mori K."/>
        </authorList>
    </citation>
    <scope>NUCLEOTIDE SEQUENCE [LARGE SCALE GENOMIC DNA]</scope>
    <source>
        <strain evidence="2 3">CCM 8677</strain>
    </source>
</reference>
<keyword evidence="1" id="KW-0732">Signal</keyword>
<accession>A0ABV6IF20</accession>
<protein>
    <recommendedName>
        <fullName evidence="4">Lipoprotein</fullName>
    </recommendedName>
</protein>
<feature type="signal peptide" evidence="1">
    <location>
        <begin position="1"/>
        <end position="19"/>
    </location>
</feature>
<dbReference type="RefSeq" id="WP_390212744.1">
    <property type="nucleotide sequence ID" value="NZ_JBHLXJ010000013.1"/>
</dbReference>
<name>A0ABV6IF20_9BURK</name>
<dbReference type="SUPFAM" id="SSF50242">
    <property type="entry name" value="TIMP-like"/>
    <property type="match status" value="1"/>
</dbReference>
<feature type="chain" id="PRO_5046987986" description="Lipoprotein" evidence="1">
    <location>
        <begin position="20"/>
        <end position="139"/>
    </location>
</feature>
<organism evidence="2 3">
    <name type="scientific">Undibacterium danionis</name>
    <dbReference type="NCBI Taxonomy" id="1812100"/>
    <lineage>
        <taxon>Bacteria</taxon>
        <taxon>Pseudomonadati</taxon>
        <taxon>Pseudomonadota</taxon>
        <taxon>Betaproteobacteria</taxon>
        <taxon>Burkholderiales</taxon>
        <taxon>Oxalobacteraceae</taxon>
        <taxon>Undibacterium</taxon>
    </lineage>
</organism>
<evidence type="ECO:0000256" key="1">
    <source>
        <dbReference type="SAM" id="SignalP"/>
    </source>
</evidence>
<evidence type="ECO:0000313" key="3">
    <source>
        <dbReference type="Proteomes" id="UP001589844"/>
    </source>
</evidence>
<dbReference type="EMBL" id="JBHLXJ010000013">
    <property type="protein sequence ID" value="MFC0350440.1"/>
    <property type="molecule type" value="Genomic_DNA"/>
</dbReference>
<evidence type="ECO:0000313" key="2">
    <source>
        <dbReference type="EMBL" id="MFC0350440.1"/>
    </source>
</evidence>
<gene>
    <name evidence="2" type="ORF">ACFFJH_11525</name>
</gene>
<dbReference type="Proteomes" id="UP001589844">
    <property type="component" value="Unassembled WGS sequence"/>
</dbReference>
<sequence>MFKFAVFSFLLLMSLTSSACSCGRNLKEQVGEADRIIVAKVVSARYQSGTNENSFPHVQANMAVIRLLKGKAAENVVVETSLPGNGCGVSMTIGQTYIIFLRKDTQYIGMCDGSHELLGFEERTMPDEILALVRTLPKK</sequence>
<dbReference type="InterPro" id="IPR008993">
    <property type="entry name" value="TIMP-like_OB-fold"/>
</dbReference>
<evidence type="ECO:0008006" key="4">
    <source>
        <dbReference type="Google" id="ProtNLM"/>
    </source>
</evidence>
<proteinExistence type="predicted"/>
<keyword evidence="3" id="KW-1185">Reference proteome</keyword>